<dbReference type="STRING" id="180088.A0A1J8Q3N8"/>
<name>A0A1J8Q3N8_9AGAM</name>
<keyword evidence="3" id="KW-1185">Reference proteome</keyword>
<dbReference type="EMBL" id="LVVM01003579">
    <property type="protein sequence ID" value="OJA14579.1"/>
    <property type="molecule type" value="Genomic_DNA"/>
</dbReference>
<evidence type="ECO:0000313" key="3">
    <source>
        <dbReference type="Proteomes" id="UP000183567"/>
    </source>
</evidence>
<protein>
    <recommendedName>
        <fullName evidence="1">ATG1-like MIT domain-containing protein</fullName>
    </recommendedName>
</protein>
<accession>A0A1J8Q3N8</accession>
<dbReference type="OrthoDB" id="346907at2759"/>
<feature type="domain" description="ATG1-like MIT" evidence="1">
    <location>
        <begin position="19"/>
        <end position="103"/>
    </location>
</feature>
<dbReference type="AlphaFoldDB" id="A0A1J8Q3N8"/>
<sequence>MRERAALVKTWLPAQYDGPKIYLDQLVYDRALLLSRTAARKELLDQASAPNECEKLYEESLWCLYTLQDDLQSENPFMEEDRATIATWITRTKLRLVRCRARMRMSDKERLRDALADQNLVDARYPPPWDLKAVQQVQQQQLQQEAAASRS</sequence>
<comment type="caution">
    <text evidence="2">The sequence shown here is derived from an EMBL/GenBank/DDBJ whole genome shotgun (WGS) entry which is preliminary data.</text>
</comment>
<evidence type="ECO:0000259" key="1">
    <source>
        <dbReference type="Pfam" id="PF21127"/>
    </source>
</evidence>
<dbReference type="InterPro" id="IPR048941">
    <property type="entry name" value="ATG1-like_MIT2"/>
</dbReference>
<dbReference type="Pfam" id="PF21127">
    <property type="entry name" value="ATG1-like_MIT2"/>
    <property type="match status" value="1"/>
</dbReference>
<evidence type="ECO:0000313" key="2">
    <source>
        <dbReference type="EMBL" id="OJA14579.1"/>
    </source>
</evidence>
<dbReference type="Proteomes" id="UP000183567">
    <property type="component" value="Unassembled WGS sequence"/>
</dbReference>
<proteinExistence type="predicted"/>
<organism evidence="2 3">
    <name type="scientific">Rhizopogon vesiculosus</name>
    <dbReference type="NCBI Taxonomy" id="180088"/>
    <lineage>
        <taxon>Eukaryota</taxon>
        <taxon>Fungi</taxon>
        <taxon>Dikarya</taxon>
        <taxon>Basidiomycota</taxon>
        <taxon>Agaricomycotina</taxon>
        <taxon>Agaricomycetes</taxon>
        <taxon>Agaricomycetidae</taxon>
        <taxon>Boletales</taxon>
        <taxon>Suillineae</taxon>
        <taxon>Rhizopogonaceae</taxon>
        <taxon>Rhizopogon</taxon>
    </lineage>
</organism>
<gene>
    <name evidence="2" type="ORF">AZE42_11383</name>
</gene>
<reference evidence="2 3" key="1">
    <citation type="submission" date="2016-03" db="EMBL/GenBank/DDBJ databases">
        <title>Comparative genomics of the ectomycorrhizal sister species Rhizopogon vinicolor and Rhizopogon vesiculosus (Basidiomycota: Boletales) reveals a divergence of the mating type B locus.</title>
        <authorList>
            <person name="Mujic A.B."/>
            <person name="Kuo A."/>
            <person name="Tritt A."/>
            <person name="Lipzen A."/>
            <person name="Chen C."/>
            <person name="Johnson J."/>
            <person name="Sharma A."/>
            <person name="Barry K."/>
            <person name="Grigoriev I.V."/>
            <person name="Spatafora J.W."/>
        </authorList>
    </citation>
    <scope>NUCLEOTIDE SEQUENCE [LARGE SCALE GENOMIC DNA]</scope>
    <source>
        <strain evidence="2 3">AM-OR11-056</strain>
    </source>
</reference>